<dbReference type="AlphaFoldDB" id="A0A7W6GR24"/>
<sequence length="489" mass="53074">MTFSRLIVAAFALSASAAAAQQTDLTIALQLEPPHLDPTSAAAGAIDSVLYANVFEGLTRFDQTGAVQPALAQSWEISDDGLTYTFTLAEATFHDGTSFDAEDVKFSLDRARADDSVNAQKPLFEAIETVEVVDARTVRLTLSKPEGNLLFNLAWGDAVIVAPESIETIKSAPVGTGPFRFADWRQGDSITLTAFDDYWGKAPALTEATFKFISDPTAAFAAVMAQDVDAFAGFPAPENLPIFEADPRFQVLVGSTEGETILAMNNGEAPFDNPKVRAAVAHAIDRQAVIDGAMYGYGTPIGTHFAPHNPDYLDLTNLSAFDPEQAKALLAEAGYPDGFETTLKLPPPSYARRGGEIIASQLRAVGIETQITNLEWAQWLEEVFRGKDFGLTIVSHTEPMDISIYARPDYYFQYGAPELVAVFDALGATSDPAERTTLLQDAQRMIAEDHVNAYLFQLAFPTVADARLEGLWQNQPTQATDLTAVRWTQ</sequence>
<dbReference type="SUPFAM" id="SSF53850">
    <property type="entry name" value="Periplasmic binding protein-like II"/>
    <property type="match status" value="1"/>
</dbReference>
<dbReference type="GO" id="GO:1904680">
    <property type="term" value="F:peptide transmembrane transporter activity"/>
    <property type="evidence" value="ECO:0007669"/>
    <property type="project" value="TreeGrafter"/>
</dbReference>
<accession>A0A7W6GR24</accession>
<dbReference type="Gene3D" id="3.90.76.10">
    <property type="entry name" value="Dipeptide-binding Protein, Domain 1"/>
    <property type="match status" value="1"/>
</dbReference>
<comment type="similarity">
    <text evidence="2">Belongs to the bacterial solute-binding protein 5 family.</text>
</comment>
<dbReference type="Proteomes" id="UP000541426">
    <property type="component" value="Unassembled WGS sequence"/>
</dbReference>
<gene>
    <name evidence="6" type="ORF">GGQ68_000538</name>
</gene>
<comment type="caution">
    <text evidence="6">The sequence shown here is derived from an EMBL/GenBank/DDBJ whole genome shotgun (WGS) entry which is preliminary data.</text>
</comment>
<dbReference type="Gene3D" id="3.10.105.10">
    <property type="entry name" value="Dipeptide-binding Protein, Domain 3"/>
    <property type="match status" value="1"/>
</dbReference>
<dbReference type="InterPro" id="IPR030678">
    <property type="entry name" value="Peptide/Ni-bd"/>
</dbReference>
<reference evidence="6 7" key="1">
    <citation type="submission" date="2020-08" db="EMBL/GenBank/DDBJ databases">
        <title>Genomic Encyclopedia of Type Strains, Phase IV (KMG-IV): sequencing the most valuable type-strain genomes for metagenomic binning, comparative biology and taxonomic classification.</title>
        <authorList>
            <person name="Goeker M."/>
        </authorList>
    </citation>
    <scope>NUCLEOTIDE SEQUENCE [LARGE SCALE GENOMIC DNA]</scope>
    <source>
        <strain evidence="6 7">DSM 102235</strain>
    </source>
</reference>
<dbReference type="Gene3D" id="3.40.190.10">
    <property type="entry name" value="Periplasmic binding protein-like II"/>
    <property type="match status" value="1"/>
</dbReference>
<dbReference type="Pfam" id="PF00496">
    <property type="entry name" value="SBP_bac_5"/>
    <property type="match status" value="1"/>
</dbReference>
<organism evidence="6 7">
    <name type="scientific">Sagittula marina</name>
    <dbReference type="NCBI Taxonomy" id="943940"/>
    <lineage>
        <taxon>Bacteria</taxon>
        <taxon>Pseudomonadati</taxon>
        <taxon>Pseudomonadota</taxon>
        <taxon>Alphaproteobacteria</taxon>
        <taxon>Rhodobacterales</taxon>
        <taxon>Roseobacteraceae</taxon>
        <taxon>Sagittula</taxon>
    </lineage>
</organism>
<evidence type="ECO:0000259" key="5">
    <source>
        <dbReference type="Pfam" id="PF00496"/>
    </source>
</evidence>
<evidence type="ECO:0000313" key="7">
    <source>
        <dbReference type="Proteomes" id="UP000541426"/>
    </source>
</evidence>
<keyword evidence="7" id="KW-1185">Reference proteome</keyword>
<dbReference type="PANTHER" id="PTHR30290:SF38">
    <property type="entry name" value="D,D-DIPEPTIDE-BINDING PERIPLASMIC PROTEIN DDPA-RELATED"/>
    <property type="match status" value="1"/>
</dbReference>
<evidence type="ECO:0000313" key="6">
    <source>
        <dbReference type="EMBL" id="MBB3984227.1"/>
    </source>
</evidence>
<dbReference type="InterPro" id="IPR000914">
    <property type="entry name" value="SBP_5_dom"/>
</dbReference>
<proteinExistence type="inferred from homology"/>
<evidence type="ECO:0000256" key="1">
    <source>
        <dbReference type="ARBA" id="ARBA00004418"/>
    </source>
</evidence>
<feature type="signal peptide" evidence="4">
    <location>
        <begin position="1"/>
        <end position="20"/>
    </location>
</feature>
<dbReference type="InterPro" id="IPR039424">
    <property type="entry name" value="SBP_5"/>
</dbReference>
<evidence type="ECO:0000256" key="4">
    <source>
        <dbReference type="SAM" id="SignalP"/>
    </source>
</evidence>
<keyword evidence="3 4" id="KW-0732">Signal</keyword>
<dbReference type="EMBL" id="JACIEJ010000001">
    <property type="protein sequence ID" value="MBB3984227.1"/>
    <property type="molecule type" value="Genomic_DNA"/>
</dbReference>
<dbReference type="PIRSF" id="PIRSF002741">
    <property type="entry name" value="MppA"/>
    <property type="match status" value="1"/>
</dbReference>
<evidence type="ECO:0000256" key="2">
    <source>
        <dbReference type="ARBA" id="ARBA00005695"/>
    </source>
</evidence>
<dbReference type="GO" id="GO:0030288">
    <property type="term" value="C:outer membrane-bounded periplasmic space"/>
    <property type="evidence" value="ECO:0007669"/>
    <property type="project" value="UniProtKB-ARBA"/>
</dbReference>
<name>A0A7W6GR24_9RHOB</name>
<comment type="subcellular location">
    <subcellularLocation>
        <location evidence="1">Periplasm</location>
    </subcellularLocation>
</comment>
<feature type="domain" description="Solute-binding protein family 5" evidence="5">
    <location>
        <begin position="67"/>
        <end position="394"/>
    </location>
</feature>
<dbReference type="GO" id="GO:0043190">
    <property type="term" value="C:ATP-binding cassette (ABC) transporter complex"/>
    <property type="evidence" value="ECO:0007669"/>
    <property type="project" value="InterPro"/>
</dbReference>
<dbReference type="CDD" id="cd08494">
    <property type="entry name" value="PBP2_NikA_DppA_OppA_like_6"/>
    <property type="match status" value="1"/>
</dbReference>
<evidence type="ECO:0000256" key="3">
    <source>
        <dbReference type="ARBA" id="ARBA00022729"/>
    </source>
</evidence>
<dbReference type="PANTHER" id="PTHR30290">
    <property type="entry name" value="PERIPLASMIC BINDING COMPONENT OF ABC TRANSPORTER"/>
    <property type="match status" value="1"/>
</dbReference>
<feature type="chain" id="PRO_5031043917" evidence="4">
    <location>
        <begin position="21"/>
        <end position="489"/>
    </location>
</feature>
<dbReference type="GO" id="GO:0015833">
    <property type="term" value="P:peptide transport"/>
    <property type="evidence" value="ECO:0007669"/>
    <property type="project" value="TreeGrafter"/>
</dbReference>
<dbReference type="RefSeq" id="WP_183962832.1">
    <property type="nucleotide sequence ID" value="NZ_BAABBZ010000012.1"/>
</dbReference>
<protein>
    <submittedName>
        <fullName evidence="6">Peptide/nickel transport system substrate-binding protein</fullName>
    </submittedName>
</protein>